<dbReference type="Proteomes" id="UP000703269">
    <property type="component" value="Unassembled WGS sequence"/>
</dbReference>
<name>A0A9P3GQE0_9APHY</name>
<feature type="transmembrane region" description="Helical" evidence="1">
    <location>
        <begin position="59"/>
        <end position="82"/>
    </location>
</feature>
<keyword evidence="1" id="KW-0472">Membrane</keyword>
<feature type="transmembrane region" description="Helical" evidence="1">
    <location>
        <begin position="21"/>
        <end position="39"/>
    </location>
</feature>
<evidence type="ECO:0000256" key="1">
    <source>
        <dbReference type="SAM" id="Phobius"/>
    </source>
</evidence>
<gene>
    <name evidence="2" type="ORF">PsYK624_151940</name>
</gene>
<feature type="transmembrane region" description="Helical" evidence="1">
    <location>
        <begin position="566"/>
        <end position="587"/>
    </location>
</feature>
<accession>A0A9P3GQE0</accession>
<protein>
    <submittedName>
        <fullName evidence="2">Uncharacterized protein</fullName>
    </submittedName>
</protein>
<dbReference type="AlphaFoldDB" id="A0A9P3GQE0"/>
<keyword evidence="1" id="KW-1133">Transmembrane helix</keyword>
<organism evidence="2 3">
    <name type="scientific">Phanerochaete sordida</name>
    <dbReference type="NCBI Taxonomy" id="48140"/>
    <lineage>
        <taxon>Eukaryota</taxon>
        <taxon>Fungi</taxon>
        <taxon>Dikarya</taxon>
        <taxon>Basidiomycota</taxon>
        <taxon>Agaricomycotina</taxon>
        <taxon>Agaricomycetes</taxon>
        <taxon>Polyporales</taxon>
        <taxon>Phanerochaetaceae</taxon>
        <taxon>Phanerochaete</taxon>
    </lineage>
</organism>
<reference evidence="2 3" key="1">
    <citation type="submission" date="2021-08" db="EMBL/GenBank/DDBJ databases">
        <title>Draft Genome Sequence of Phanerochaete sordida strain YK-624.</title>
        <authorList>
            <person name="Mori T."/>
            <person name="Dohra H."/>
            <person name="Suzuki T."/>
            <person name="Kawagishi H."/>
            <person name="Hirai H."/>
        </authorList>
    </citation>
    <scope>NUCLEOTIDE SEQUENCE [LARGE SCALE GENOMIC DNA]</scope>
    <source>
        <strain evidence="2 3">YK-624</strain>
    </source>
</reference>
<evidence type="ECO:0000313" key="2">
    <source>
        <dbReference type="EMBL" id="GJE98956.1"/>
    </source>
</evidence>
<keyword evidence="1" id="KW-0812">Transmembrane</keyword>
<feature type="transmembrane region" description="Helical" evidence="1">
    <location>
        <begin position="130"/>
        <end position="151"/>
    </location>
</feature>
<evidence type="ECO:0000313" key="3">
    <source>
        <dbReference type="Proteomes" id="UP000703269"/>
    </source>
</evidence>
<keyword evidence="3" id="KW-1185">Reference proteome</keyword>
<dbReference type="OrthoDB" id="2804453at2759"/>
<dbReference type="EMBL" id="BPQB01000097">
    <property type="protein sequence ID" value="GJE98956.1"/>
    <property type="molecule type" value="Genomic_DNA"/>
</dbReference>
<sequence length="665" mass="71110">MNPQKSPGSAQSRHWRNRVTCLALHILLVVVHLALFVVISRHYEHAATFPITHATTTWIPLAVGAAQQAFATVYTAALVLVTQRLALRAALRTRQTLTAVHDKSAAWLGLGAALDALWQQTKLRAAPGGVALVTLYLLCVFALHISVPSLFHVVPANVTTLRSVQTTLVTANFTPNMVSAYDALLSYNQIAKVGLLDNIVYDILPQTPGALGNASVNASIYEVQCMALPNIVNGNIESSGSTPTSFFRMDETDATISLQLPYYQAVYSGYLSNITKSQASTEACDQTSCWSPIILASTAAIVDSSGAQPPTSSGNPWTSWQAGVLQPIIDSEDHQSPLTVLMTSVQMVACVVDIRDMQINVSATSLQPINPPPAPTEASWETFSWPQNLAVGDPRLLAAQNAPAFSPASGHENAIQLSYAYIFDLNSSQITGPAILSPGAAIVSSADQLALQVEHSPAEEAVVLPRAFDRQGPSFVSADLNIASRNRTNITLAELNRSVAKALATVHWYGQSLAYSNASVLADGLLSSPFELDTPRIIRTSQTPITEYGQTTIMVAEARYCLNLSLAPLIVGIVASIILLLLAILLIRSPSSSNQSSLGRADIDSAGILQITWLLGNEPHISSVAHPELEALRTAGMFDLDSSEHEKVYNPVDGSYGSLPYLASD</sequence>
<comment type="caution">
    <text evidence="2">The sequence shown here is derived from an EMBL/GenBank/DDBJ whole genome shotgun (WGS) entry which is preliminary data.</text>
</comment>
<proteinExistence type="predicted"/>